<evidence type="ECO:0000313" key="3">
    <source>
        <dbReference type="Proteomes" id="UP000264883"/>
    </source>
</evidence>
<name>A0A343JD35_9CLOT</name>
<feature type="transmembrane region" description="Helical" evidence="1">
    <location>
        <begin position="12"/>
        <end position="32"/>
    </location>
</feature>
<feature type="transmembrane region" description="Helical" evidence="1">
    <location>
        <begin position="99"/>
        <end position="123"/>
    </location>
</feature>
<dbReference type="OrthoDB" id="1930208at2"/>
<gene>
    <name evidence="2" type="ORF">BEN51_08110</name>
</gene>
<keyword evidence="1" id="KW-0812">Transmembrane</keyword>
<dbReference type="Proteomes" id="UP000264883">
    <property type="component" value="Chromosome"/>
</dbReference>
<keyword evidence="1" id="KW-0472">Membrane</keyword>
<feature type="transmembrane region" description="Helical" evidence="1">
    <location>
        <begin position="73"/>
        <end position="93"/>
    </location>
</feature>
<protein>
    <submittedName>
        <fullName evidence="2">DUF3021 domain-containing protein</fullName>
    </submittedName>
</protein>
<reference evidence="2 3" key="1">
    <citation type="submission" date="2016-08" db="EMBL/GenBank/DDBJ databases">
        <title>Complete Genome Sequence Of The Indigo Reducing Clostridium isatidis DSM15098.</title>
        <authorList>
            <person name="Little G.T."/>
            <person name="Minton N.P."/>
        </authorList>
    </citation>
    <scope>NUCLEOTIDE SEQUENCE [LARGE SCALE GENOMIC DNA]</scope>
    <source>
        <strain evidence="2 3">DSM 15098</strain>
    </source>
</reference>
<dbReference type="AlphaFoldDB" id="A0A343JD35"/>
<evidence type="ECO:0000256" key="1">
    <source>
        <dbReference type="SAM" id="Phobius"/>
    </source>
</evidence>
<organism evidence="2 3">
    <name type="scientific">Clostridium isatidis</name>
    <dbReference type="NCBI Taxonomy" id="182773"/>
    <lineage>
        <taxon>Bacteria</taxon>
        <taxon>Bacillati</taxon>
        <taxon>Bacillota</taxon>
        <taxon>Clostridia</taxon>
        <taxon>Eubacteriales</taxon>
        <taxon>Clostridiaceae</taxon>
        <taxon>Clostridium</taxon>
    </lineage>
</organism>
<proteinExistence type="predicted"/>
<keyword evidence="3" id="KW-1185">Reference proteome</keyword>
<dbReference type="EMBL" id="CP016786">
    <property type="protein sequence ID" value="ASW43443.1"/>
    <property type="molecule type" value="Genomic_DNA"/>
</dbReference>
<accession>A0A343JD35</accession>
<dbReference type="KEGG" id="cia:BEN51_08110"/>
<feature type="transmembrane region" description="Helical" evidence="1">
    <location>
        <begin position="44"/>
        <end position="61"/>
    </location>
</feature>
<keyword evidence="1" id="KW-1133">Transmembrane helix</keyword>
<evidence type="ECO:0000313" key="2">
    <source>
        <dbReference type="EMBL" id="ASW43443.1"/>
    </source>
</evidence>
<dbReference type="RefSeq" id="WP_119865577.1">
    <property type="nucleotide sequence ID" value="NZ_CP016786.1"/>
</dbReference>
<sequence>MKNFFNIGYEIKGLMAIYFVSIIFTYGVVSLISGNNIMPLELLWEFLLLAIIIGTIQILLYNEKVLTNISVKVKIAAHFIIQLIILIFFIKYFNWVEFWGIPFSIFIIIYTVYFIGITLNFYYYKKITGERFNDKLLRYKEKI</sequence>